<dbReference type="InterPro" id="IPR037944">
    <property type="entry name" value="PRX5-like"/>
</dbReference>
<feature type="active site" description="Cysteine sulfenic acid (-SOH) intermediate" evidence="3">
    <location>
        <position position="49"/>
    </location>
</feature>
<dbReference type="GO" id="GO:0005737">
    <property type="term" value="C:cytoplasm"/>
    <property type="evidence" value="ECO:0007669"/>
    <property type="project" value="TreeGrafter"/>
</dbReference>
<sequence length="165" mass="17158">MTIQRGDRIPSVPVKLVGNGDTVDTTSDAVLGTGRVVFFAVPGAFTPTCDTSHLPGFVVNVGKFKAFGVDRIVCGAVNDHHVTKAWAERSEAIGKVEFIADGDGNLADALGLSKQIAGMGKRFARFAMIIENGVVNDLFVQDVSGVTVSGAPAVLLALEASRVSA</sequence>
<dbReference type="PROSITE" id="PS51352">
    <property type="entry name" value="THIOREDOXIN_2"/>
    <property type="match status" value="1"/>
</dbReference>
<comment type="catalytic activity">
    <reaction evidence="4">
        <text>a hydroperoxide + 2 glutathione = an alcohol + glutathione disulfide + H2O</text>
        <dbReference type="Rhea" id="RHEA:62632"/>
        <dbReference type="ChEBI" id="CHEBI:15377"/>
        <dbReference type="ChEBI" id="CHEBI:30879"/>
        <dbReference type="ChEBI" id="CHEBI:35924"/>
        <dbReference type="ChEBI" id="CHEBI:57925"/>
        <dbReference type="ChEBI" id="CHEBI:58297"/>
        <dbReference type="EC" id="1.11.1.27"/>
    </reaction>
</comment>
<dbReference type="Gene3D" id="3.40.30.10">
    <property type="entry name" value="Glutaredoxin"/>
    <property type="match status" value="1"/>
</dbReference>
<proteinExistence type="inferred from homology"/>
<evidence type="ECO:0000256" key="3">
    <source>
        <dbReference type="PIRSR" id="PIRSR637944-1"/>
    </source>
</evidence>
<evidence type="ECO:0000256" key="2">
    <source>
        <dbReference type="ARBA" id="ARBA00023002"/>
    </source>
</evidence>
<name>A0A1E5XNQ6_9HYPH</name>
<evidence type="ECO:0000313" key="7">
    <source>
        <dbReference type="Proteomes" id="UP000095463"/>
    </source>
</evidence>
<dbReference type="GO" id="GO:0034599">
    <property type="term" value="P:cellular response to oxidative stress"/>
    <property type="evidence" value="ECO:0007669"/>
    <property type="project" value="InterPro"/>
</dbReference>
<organism evidence="6 7">
    <name type="scientific">Devosia insulae DS-56</name>
    <dbReference type="NCBI Taxonomy" id="1116389"/>
    <lineage>
        <taxon>Bacteria</taxon>
        <taxon>Pseudomonadati</taxon>
        <taxon>Pseudomonadota</taxon>
        <taxon>Alphaproteobacteria</taxon>
        <taxon>Hyphomicrobiales</taxon>
        <taxon>Devosiaceae</taxon>
        <taxon>Devosia</taxon>
    </lineage>
</organism>
<keyword evidence="2 4" id="KW-0560">Oxidoreductase</keyword>
<keyword evidence="1 4" id="KW-0575">Peroxidase</keyword>
<feature type="domain" description="Thioredoxin" evidence="5">
    <location>
        <begin position="3"/>
        <end position="163"/>
    </location>
</feature>
<dbReference type="InterPro" id="IPR013740">
    <property type="entry name" value="Redoxin"/>
</dbReference>
<dbReference type="EC" id="1.11.1.27" evidence="4"/>
<evidence type="ECO:0000259" key="5">
    <source>
        <dbReference type="PROSITE" id="PS51352"/>
    </source>
</evidence>
<dbReference type="PANTHER" id="PTHR10430:SF16">
    <property type="entry name" value="PEROXIREDOXIN-5, MITOCHONDRIAL"/>
    <property type="match status" value="1"/>
</dbReference>
<reference evidence="6 7" key="1">
    <citation type="journal article" date="2015" name="Genome Announc.">
        <title>Genome Assemblies of Three Soil-Associated Devosia species: D. insulae, D. limi, and D. soli.</title>
        <authorList>
            <person name="Hassan Y.I."/>
            <person name="Lepp D."/>
            <person name="Zhou T."/>
        </authorList>
    </citation>
    <scope>NUCLEOTIDE SEQUENCE [LARGE SCALE GENOMIC DNA]</scope>
    <source>
        <strain evidence="6 7">DS-56</strain>
    </source>
</reference>
<comment type="caution">
    <text evidence="6">The sequence shown here is derived from an EMBL/GenBank/DDBJ whole genome shotgun (WGS) entry which is preliminary data.</text>
</comment>
<dbReference type="InterPro" id="IPR013766">
    <property type="entry name" value="Thioredoxin_domain"/>
</dbReference>
<dbReference type="PANTHER" id="PTHR10430">
    <property type="entry name" value="PEROXIREDOXIN"/>
    <property type="match status" value="1"/>
</dbReference>
<gene>
    <name evidence="6" type="ORF">VW23_022445</name>
</gene>
<evidence type="ECO:0000256" key="1">
    <source>
        <dbReference type="ARBA" id="ARBA00022559"/>
    </source>
</evidence>
<evidence type="ECO:0000256" key="4">
    <source>
        <dbReference type="RuleBase" id="RU366011"/>
    </source>
</evidence>
<dbReference type="Pfam" id="PF08534">
    <property type="entry name" value="Redoxin"/>
    <property type="match status" value="1"/>
</dbReference>
<comment type="function">
    <text evidence="4">Thiol-specific peroxidase that catalyzes the reduction of hydrogen peroxide and organic hydroperoxides to water and alcohols, respectively. Plays a role in cell protection against oxidative stress by detoxifying peroxides.</text>
</comment>
<protein>
    <recommendedName>
        <fullName evidence="4">Glutathione-dependent peroxiredoxin</fullName>
        <ecNumber evidence="4">1.11.1.27</ecNumber>
    </recommendedName>
</protein>
<dbReference type="EMBL" id="LAJE02000222">
    <property type="protein sequence ID" value="OEO30211.1"/>
    <property type="molecule type" value="Genomic_DNA"/>
</dbReference>
<keyword evidence="4" id="KW-0676">Redox-active center</keyword>
<keyword evidence="4" id="KW-0049">Antioxidant</keyword>
<dbReference type="GO" id="GO:0008379">
    <property type="term" value="F:thioredoxin peroxidase activity"/>
    <property type="evidence" value="ECO:0007669"/>
    <property type="project" value="InterPro"/>
</dbReference>
<dbReference type="Proteomes" id="UP000095463">
    <property type="component" value="Unassembled WGS sequence"/>
</dbReference>
<accession>A0A1E5XNQ6</accession>
<dbReference type="GO" id="GO:0045454">
    <property type="term" value="P:cell redox homeostasis"/>
    <property type="evidence" value="ECO:0007669"/>
    <property type="project" value="TreeGrafter"/>
</dbReference>
<dbReference type="InterPro" id="IPR036249">
    <property type="entry name" value="Thioredoxin-like_sf"/>
</dbReference>
<keyword evidence="7" id="KW-1185">Reference proteome</keyword>
<dbReference type="SUPFAM" id="SSF52833">
    <property type="entry name" value="Thioredoxin-like"/>
    <property type="match status" value="1"/>
</dbReference>
<comment type="similarity">
    <text evidence="4">Belongs to the peroxiredoxin family. Prx5 subfamily.</text>
</comment>
<dbReference type="GO" id="GO:0042744">
    <property type="term" value="P:hydrogen peroxide catabolic process"/>
    <property type="evidence" value="ECO:0007669"/>
    <property type="project" value="TreeGrafter"/>
</dbReference>
<evidence type="ECO:0000313" key="6">
    <source>
        <dbReference type="EMBL" id="OEO30211.1"/>
    </source>
</evidence>
<dbReference type="RefSeq" id="WP_069910556.1">
    <property type="nucleotide sequence ID" value="NZ_LAJE02000222.1"/>
</dbReference>
<dbReference type="AlphaFoldDB" id="A0A1E5XNQ6"/>
<dbReference type="CDD" id="cd03013">
    <property type="entry name" value="PRX5_like"/>
    <property type="match status" value="1"/>
</dbReference>